<dbReference type="GO" id="GO:0005524">
    <property type="term" value="F:ATP binding"/>
    <property type="evidence" value="ECO:0007669"/>
    <property type="project" value="UniProtKB-KW"/>
</dbReference>
<feature type="binding site" evidence="8">
    <location>
        <begin position="183"/>
        <end position="188"/>
    </location>
    <ligand>
        <name>NAD(+)</name>
        <dbReference type="ChEBI" id="CHEBI:57540"/>
    </ligand>
</feature>
<comment type="caution">
    <text evidence="8">Lacks conserved residue(s) required for the propagation of feature annotation.</text>
</comment>
<comment type="caution">
    <text evidence="9">The sequence shown here is derived from an EMBL/GenBank/DDBJ whole genome shotgun (WGS) entry which is preliminary data.</text>
</comment>
<keyword evidence="6 8" id="KW-0520">NAD</keyword>
<evidence type="ECO:0000256" key="7">
    <source>
        <dbReference type="ARBA" id="ARBA00047925"/>
    </source>
</evidence>
<feature type="binding site" evidence="8">
    <location>
        <begin position="142"/>
        <end position="143"/>
    </location>
    <ligand>
        <name>NAD(+)</name>
        <dbReference type="ChEBI" id="CHEBI:57540"/>
    </ligand>
</feature>
<dbReference type="PANTHER" id="PTHR20275">
    <property type="entry name" value="NAD KINASE"/>
    <property type="match status" value="1"/>
</dbReference>
<dbReference type="HAMAP" id="MF_00361">
    <property type="entry name" value="NAD_kinase"/>
    <property type="match status" value="1"/>
</dbReference>
<keyword evidence="1 8" id="KW-0808">Transferase</keyword>
<dbReference type="PATRIC" id="fig|1121307.3.peg.973"/>
<dbReference type="GO" id="GO:0051287">
    <property type="term" value="F:NAD binding"/>
    <property type="evidence" value="ECO:0007669"/>
    <property type="project" value="UniProtKB-ARBA"/>
</dbReference>
<feature type="active site" description="Proton acceptor" evidence="8">
    <location>
        <position position="68"/>
    </location>
</feature>
<feature type="binding site" evidence="8">
    <location>
        <position position="242"/>
    </location>
    <ligand>
        <name>NAD(+)</name>
        <dbReference type="ChEBI" id="CHEBI:57540"/>
    </ligand>
</feature>
<feature type="binding site" evidence="8">
    <location>
        <position position="153"/>
    </location>
    <ligand>
        <name>NAD(+)</name>
        <dbReference type="ChEBI" id="CHEBI:57540"/>
    </ligand>
</feature>
<dbReference type="InterPro" id="IPR002504">
    <property type="entry name" value="NADK"/>
</dbReference>
<name>A0A0J8G0N1_CLOCY</name>
<keyword evidence="2 8" id="KW-0547">Nucleotide-binding</keyword>
<comment type="catalytic activity">
    <reaction evidence="7 8">
        <text>NAD(+) + ATP = ADP + NADP(+) + H(+)</text>
        <dbReference type="Rhea" id="RHEA:18629"/>
        <dbReference type="ChEBI" id="CHEBI:15378"/>
        <dbReference type="ChEBI" id="CHEBI:30616"/>
        <dbReference type="ChEBI" id="CHEBI:57540"/>
        <dbReference type="ChEBI" id="CHEBI:58349"/>
        <dbReference type="ChEBI" id="CHEBI:456216"/>
        <dbReference type="EC" id="2.7.1.23"/>
    </reaction>
</comment>
<dbReference type="GO" id="GO:0046872">
    <property type="term" value="F:metal ion binding"/>
    <property type="evidence" value="ECO:0007669"/>
    <property type="project" value="UniProtKB-UniRule"/>
</dbReference>
<keyword evidence="10" id="KW-1185">Reference proteome</keyword>
<dbReference type="GO" id="GO:0005737">
    <property type="term" value="C:cytoplasm"/>
    <property type="evidence" value="ECO:0007669"/>
    <property type="project" value="UniProtKB-SubCell"/>
</dbReference>
<dbReference type="STRING" id="1121307.CLCY_2c01160"/>
<dbReference type="InterPro" id="IPR017437">
    <property type="entry name" value="ATP-NAD_kinase_PpnK-typ_C"/>
</dbReference>
<comment type="subcellular location">
    <subcellularLocation>
        <location evidence="8">Cytoplasm</location>
    </subcellularLocation>
</comment>
<comment type="similarity">
    <text evidence="8">Belongs to the NAD kinase family.</text>
</comment>
<dbReference type="GO" id="GO:0006741">
    <property type="term" value="P:NADP+ biosynthetic process"/>
    <property type="evidence" value="ECO:0007669"/>
    <property type="project" value="UniProtKB-UniRule"/>
</dbReference>
<dbReference type="Gene3D" id="3.40.50.10330">
    <property type="entry name" value="Probable inorganic polyphosphate/atp-NAD kinase, domain 1"/>
    <property type="match status" value="1"/>
</dbReference>
<dbReference type="Proteomes" id="UP000036756">
    <property type="component" value="Unassembled WGS sequence"/>
</dbReference>
<feature type="binding site" evidence="8">
    <location>
        <begin position="68"/>
        <end position="69"/>
    </location>
    <ligand>
        <name>NAD(+)</name>
        <dbReference type="ChEBI" id="CHEBI:57540"/>
    </ligand>
</feature>
<dbReference type="GO" id="GO:0003951">
    <property type="term" value="F:NAD+ kinase activity"/>
    <property type="evidence" value="ECO:0007669"/>
    <property type="project" value="UniProtKB-UniRule"/>
</dbReference>
<dbReference type="PANTHER" id="PTHR20275:SF0">
    <property type="entry name" value="NAD KINASE"/>
    <property type="match status" value="1"/>
</dbReference>
<comment type="cofactor">
    <cofactor evidence="8">
        <name>a divalent metal cation</name>
        <dbReference type="ChEBI" id="CHEBI:60240"/>
    </cofactor>
</comment>
<dbReference type="GO" id="GO:0019674">
    <property type="term" value="P:NAD+ metabolic process"/>
    <property type="evidence" value="ECO:0007669"/>
    <property type="project" value="InterPro"/>
</dbReference>
<evidence type="ECO:0000256" key="8">
    <source>
        <dbReference type="HAMAP-Rule" id="MF_00361"/>
    </source>
</evidence>
<accession>A0A0J8G0N1</accession>
<sequence>MAKFGIIVNLTKDIGLELTSSIINWLEEKGNTVLLTEIGASKINRPEIGYTQSEIYNNADFLIVLGGDGTLLGVARSVASSNIPILGINMGHLGFITEVEREDTFLALNKILNNDFTIQERILLEASVIKNGEKGESLYSFNDIGITKGTLSRLITLNIYADDEFVDTYNGDGILTSTPTGSTAYSLSAGGPIISPELGVMLITPICPHTLYSRSIVLSDSQTITVEIESSHEGAFLTCDGQRGLRLNNFDKVVINKAPFNVKLIKLSNRSFFDVLRNKLKQRTI</sequence>
<evidence type="ECO:0000256" key="3">
    <source>
        <dbReference type="ARBA" id="ARBA00022777"/>
    </source>
</evidence>
<organism evidence="9 10">
    <name type="scientific">Clostridium cylindrosporum DSM 605</name>
    <dbReference type="NCBI Taxonomy" id="1121307"/>
    <lineage>
        <taxon>Bacteria</taxon>
        <taxon>Bacillati</taxon>
        <taxon>Bacillota</taxon>
        <taxon>Clostridia</taxon>
        <taxon>Eubacteriales</taxon>
        <taxon>Clostridiaceae</taxon>
        <taxon>Clostridium</taxon>
    </lineage>
</organism>
<evidence type="ECO:0000256" key="2">
    <source>
        <dbReference type="ARBA" id="ARBA00022741"/>
    </source>
</evidence>
<keyword evidence="3 8" id="KW-0418">Kinase</keyword>
<proteinExistence type="inferred from homology"/>
<keyword evidence="5 8" id="KW-0521">NADP</keyword>
<dbReference type="InterPro" id="IPR016064">
    <property type="entry name" value="NAD/diacylglycerol_kinase_sf"/>
</dbReference>
<evidence type="ECO:0000256" key="5">
    <source>
        <dbReference type="ARBA" id="ARBA00022857"/>
    </source>
</evidence>
<reference evidence="9 10" key="1">
    <citation type="submission" date="2015-06" db="EMBL/GenBank/DDBJ databases">
        <title>Draft genome sequence of the purine-degrading Clostridium cylindrosporum HC-1 (DSM 605).</title>
        <authorList>
            <person name="Poehlein A."/>
            <person name="Schiel-Bengelsdorf B."/>
            <person name="Bengelsdorf F."/>
            <person name="Daniel R."/>
            <person name="Duerre P."/>
        </authorList>
    </citation>
    <scope>NUCLEOTIDE SEQUENCE [LARGE SCALE GENOMIC DNA]</scope>
    <source>
        <strain evidence="9 10">DSM 605</strain>
    </source>
</reference>
<dbReference type="OrthoDB" id="9774737at2"/>
<dbReference type="InterPro" id="IPR017438">
    <property type="entry name" value="ATP-NAD_kinase_N"/>
</dbReference>
<gene>
    <name evidence="8 9" type="primary">nadK</name>
    <name evidence="9" type="ORF">CLCY_2c01160</name>
</gene>
<dbReference type="AlphaFoldDB" id="A0A0J8G0N1"/>
<comment type="function">
    <text evidence="8">Involved in the regulation of the intracellular balance of NAD and NADP, and is a key enzyme in the biosynthesis of NADP. Catalyzes specifically the phosphorylation on 2'-hydroxyl of the adenosine moiety of NAD to yield NADP.</text>
</comment>
<dbReference type="Pfam" id="PF20143">
    <property type="entry name" value="NAD_kinase_C"/>
    <property type="match status" value="1"/>
</dbReference>
<dbReference type="Pfam" id="PF01513">
    <property type="entry name" value="NAD_kinase"/>
    <property type="match status" value="1"/>
</dbReference>
<evidence type="ECO:0000313" key="9">
    <source>
        <dbReference type="EMBL" id="KMT21356.1"/>
    </source>
</evidence>
<dbReference type="EMBL" id="LFVU01000027">
    <property type="protein sequence ID" value="KMT21356.1"/>
    <property type="molecule type" value="Genomic_DNA"/>
</dbReference>
<dbReference type="Gene3D" id="2.60.200.30">
    <property type="entry name" value="Probable inorganic polyphosphate/atp-NAD kinase, domain 2"/>
    <property type="match status" value="1"/>
</dbReference>
<feature type="binding site" evidence="8">
    <location>
        <position position="172"/>
    </location>
    <ligand>
        <name>NAD(+)</name>
        <dbReference type="ChEBI" id="CHEBI:57540"/>
    </ligand>
</feature>
<evidence type="ECO:0000256" key="4">
    <source>
        <dbReference type="ARBA" id="ARBA00022840"/>
    </source>
</evidence>
<evidence type="ECO:0000313" key="10">
    <source>
        <dbReference type="Proteomes" id="UP000036756"/>
    </source>
</evidence>
<keyword evidence="4 8" id="KW-0067">ATP-binding</keyword>
<protein>
    <recommendedName>
        <fullName evidence="8">NAD kinase</fullName>
        <ecNumber evidence="8">2.7.1.23</ecNumber>
    </recommendedName>
    <alternativeName>
        <fullName evidence="8">ATP-dependent NAD kinase</fullName>
    </alternativeName>
</protein>
<keyword evidence="8" id="KW-0963">Cytoplasm</keyword>
<evidence type="ECO:0000256" key="6">
    <source>
        <dbReference type="ARBA" id="ARBA00023027"/>
    </source>
</evidence>
<dbReference type="SUPFAM" id="SSF111331">
    <property type="entry name" value="NAD kinase/diacylglycerol kinase-like"/>
    <property type="match status" value="1"/>
</dbReference>
<dbReference type="RefSeq" id="WP_048570800.1">
    <property type="nucleotide sequence ID" value="NZ_LFVU01000027.1"/>
</dbReference>
<dbReference type="EC" id="2.7.1.23" evidence="8"/>
<evidence type="ECO:0000256" key="1">
    <source>
        <dbReference type="ARBA" id="ARBA00022679"/>
    </source>
</evidence>